<reference evidence="3 4" key="2">
    <citation type="submission" date="2019-05" db="EMBL/GenBank/DDBJ databases">
        <title>Glycomyces buryatensis sp. nov.</title>
        <authorList>
            <person name="Nikitina E."/>
        </authorList>
    </citation>
    <scope>NUCLEOTIDE SEQUENCE [LARGE SCALE GENOMIC DNA]</scope>
    <source>
        <strain evidence="3 4">18</strain>
    </source>
</reference>
<feature type="transmembrane region" description="Helical" evidence="2">
    <location>
        <begin position="167"/>
        <end position="193"/>
    </location>
</feature>
<protein>
    <recommendedName>
        <fullName evidence="5">VTT domain-containing protein</fullName>
    </recommendedName>
</protein>
<evidence type="ECO:0000256" key="2">
    <source>
        <dbReference type="SAM" id="Phobius"/>
    </source>
</evidence>
<keyword evidence="4" id="KW-1185">Reference proteome</keyword>
<comment type="caution">
    <text evidence="3">The sequence shown here is derived from an EMBL/GenBank/DDBJ whole genome shotgun (WGS) entry which is preliminary data.</text>
</comment>
<keyword evidence="2" id="KW-0472">Membrane</keyword>
<feature type="region of interest" description="Disordered" evidence="1">
    <location>
        <begin position="86"/>
        <end position="115"/>
    </location>
</feature>
<evidence type="ECO:0000256" key="1">
    <source>
        <dbReference type="SAM" id="MobiDB-lite"/>
    </source>
</evidence>
<evidence type="ECO:0000313" key="3">
    <source>
        <dbReference type="EMBL" id="THV40672.1"/>
    </source>
</evidence>
<accession>A0A4S8QCG2</accession>
<dbReference type="Proteomes" id="UP000308760">
    <property type="component" value="Unassembled WGS sequence"/>
</dbReference>
<dbReference type="OrthoDB" id="3404060at2"/>
<evidence type="ECO:0000313" key="4">
    <source>
        <dbReference type="Proteomes" id="UP000308760"/>
    </source>
</evidence>
<dbReference type="EMBL" id="STGY01000056">
    <property type="protein sequence ID" value="THV40672.1"/>
    <property type="molecule type" value="Genomic_DNA"/>
</dbReference>
<feature type="transmembrane region" description="Helical" evidence="2">
    <location>
        <begin position="136"/>
        <end position="161"/>
    </location>
</feature>
<proteinExistence type="predicted"/>
<dbReference type="AlphaFoldDB" id="A0A4S8QCG2"/>
<evidence type="ECO:0008006" key="5">
    <source>
        <dbReference type="Google" id="ProtNLM"/>
    </source>
</evidence>
<keyword evidence="2" id="KW-0812">Transmembrane</keyword>
<dbReference type="RefSeq" id="WP_136535446.1">
    <property type="nucleotide sequence ID" value="NZ_STGY01000056.1"/>
</dbReference>
<reference evidence="4" key="1">
    <citation type="submission" date="2019-04" db="EMBL/GenBank/DDBJ databases">
        <title>Nocardioides xinjiangensis sp. nov.</title>
        <authorList>
            <person name="Liu S."/>
        </authorList>
    </citation>
    <scope>NUCLEOTIDE SEQUENCE [LARGE SCALE GENOMIC DNA]</scope>
    <source>
        <strain evidence="4">18</strain>
    </source>
</reference>
<name>A0A4S8QCG2_9ACTN</name>
<gene>
    <name evidence="3" type="ORF">FAB82_15560</name>
</gene>
<keyword evidence="2" id="KW-1133">Transmembrane helix</keyword>
<sequence length="194" mass="20473">MIAVYLTTCFIATFSAFVPVTAIEPYVVGVAATTGCSPVGLGLAAAIGQTAGKTTVFLGARGALRSARLRRWVGAAKARVGRRRGEVADRARLGQGHPEPDAGADLDQVPDRRAEGRTGPFRAAAKRLTEQLDRPVLTAPILFLSAVFGIPPLLATCVYTANTRISVSMFVVVCLAGRSIRFIALAYAPYLILS</sequence>
<organism evidence="3 4">
    <name type="scientific">Glycomyces buryatensis</name>
    <dbReference type="NCBI Taxonomy" id="2570927"/>
    <lineage>
        <taxon>Bacteria</taxon>
        <taxon>Bacillati</taxon>
        <taxon>Actinomycetota</taxon>
        <taxon>Actinomycetes</taxon>
        <taxon>Glycomycetales</taxon>
        <taxon>Glycomycetaceae</taxon>
        <taxon>Glycomyces</taxon>
    </lineage>
</organism>